<dbReference type="InterPro" id="IPR043502">
    <property type="entry name" value="DNA/RNA_pol_sf"/>
</dbReference>
<evidence type="ECO:0000256" key="7">
    <source>
        <dbReference type="ARBA" id="ARBA00022918"/>
    </source>
</evidence>
<feature type="domain" description="Reverse transcriptase RNase H-like" evidence="9">
    <location>
        <begin position="26"/>
        <end position="80"/>
    </location>
</feature>
<dbReference type="GO" id="GO:0016787">
    <property type="term" value="F:hydrolase activity"/>
    <property type="evidence" value="ECO:0007669"/>
    <property type="project" value="UniProtKB-KW"/>
</dbReference>
<evidence type="ECO:0000256" key="3">
    <source>
        <dbReference type="ARBA" id="ARBA00022695"/>
    </source>
</evidence>
<dbReference type="OrthoDB" id="5136176at2759"/>
<dbReference type="Proteomes" id="UP000293360">
    <property type="component" value="Unassembled WGS sequence"/>
</dbReference>
<keyword evidence="2" id="KW-0808">Transferase</keyword>
<accession>A0A4V1X8R1</accession>
<dbReference type="STRING" id="155417.A0A4V1X8R1"/>
<comment type="subcellular location">
    <subcellularLocation>
        <location evidence="1">Mitochondrion</location>
    </subcellularLocation>
</comment>
<sequence>METDASRNATGGVIWQQQEDSKWKPDRKLLAMVQTFEHYYPKLWGQKFFVVTDHQALLYFASKRVLSTRQIRWADFLSNFDITFQYRPGKENVAADALSRKTVDLPTVKAREKKERTQALIPPERLNFPIAATDGIPTKVRIEDIPQGADLVDLIRRENEVQSLGKKDGKLVVPEKTTDGRIFLRTALIREAYVPKIFAYPGQNKVIKMLTREYTWPRLKQDIRQYIRNCYDCRRNKTPRNKTPGLLHPLPVPNNVWDHVVVDGKDMPKDRYGYNYVWTFIDKFSRIMATLPADFKIGDKVFLRKKGFATQAPTTRLDSQ</sequence>
<dbReference type="CDD" id="cd09274">
    <property type="entry name" value="RNase_HI_RT_Ty3"/>
    <property type="match status" value="1"/>
</dbReference>
<evidence type="ECO:0000256" key="5">
    <source>
        <dbReference type="ARBA" id="ARBA00022759"/>
    </source>
</evidence>
<dbReference type="EMBL" id="QJNU01001390">
    <property type="protein sequence ID" value="RYO76872.1"/>
    <property type="molecule type" value="Genomic_DNA"/>
</dbReference>
<evidence type="ECO:0000259" key="10">
    <source>
        <dbReference type="Pfam" id="PF17921"/>
    </source>
</evidence>
<gene>
    <name evidence="11" type="ORF">DL764_010271</name>
</gene>
<keyword evidence="4" id="KW-0540">Nuclease</keyword>
<evidence type="ECO:0000259" key="9">
    <source>
        <dbReference type="Pfam" id="PF17917"/>
    </source>
</evidence>
<protein>
    <recommendedName>
        <fullName evidence="13">Integrase zinc-binding domain-containing protein</fullName>
    </recommendedName>
</protein>
<evidence type="ECO:0000256" key="8">
    <source>
        <dbReference type="ARBA" id="ARBA00023128"/>
    </source>
</evidence>
<keyword evidence="7" id="KW-0695">RNA-directed DNA polymerase</keyword>
<evidence type="ECO:0000256" key="6">
    <source>
        <dbReference type="ARBA" id="ARBA00022801"/>
    </source>
</evidence>
<evidence type="ECO:0000256" key="2">
    <source>
        <dbReference type="ARBA" id="ARBA00022679"/>
    </source>
</evidence>
<dbReference type="GO" id="GO:0004519">
    <property type="term" value="F:endonuclease activity"/>
    <property type="evidence" value="ECO:0007669"/>
    <property type="project" value="UniProtKB-KW"/>
</dbReference>
<dbReference type="Pfam" id="PF17921">
    <property type="entry name" value="Integrase_H2C2"/>
    <property type="match status" value="1"/>
</dbReference>
<dbReference type="InterPro" id="IPR041588">
    <property type="entry name" value="Integrase_H2C2"/>
</dbReference>
<dbReference type="InterPro" id="IPR041373">
    <property type="entry name" value="RT_RNaseH"/>
</dbReference>
<dbReference type="GO" id="GO:0005739">
    <property type="term" value="C:mitochondrion"/>
    <property type="evidence" value="ECO:0007669"/>
    <property type="project" value="UniProtKB-SubCell"/>
</dbReference>
<dbReference type="InterPro" id="IPR050951">
    <property type="entry name" value="Retrovirus_Pol_polyprotein"/>
</dbReference>
<dbReference type="PANTHER" id="PTHR37984">
    <property type="entry name" value="PROTEIN CBG26694"/>
    <property type="match status" value="1"/>
</dbReference>
<feature type="domain" description="Integrase zinc-binding" evidence="10">
    <location>
        <begin position="184"/>
        <end position="238"/>
    </location>
</feature>
<dbReference type="Gene3D" id="1.10.340.70">
    <property type="match status" value="1"/>
</dbReference>
<keyword evidence="6" id="KW-0378">Hydrolase</keyword>
<reference evidence="11 12" key="1">
    <citation type="submission" date="2018-06" db="EMBL/GenBank/DDBJ databases">
        <title>Complete Genomes of Monosporascus.</title>
        <authorList>
            <person name="Robinson A.J."/>
            <person name="Natvig D.O."/>
        </authorList>
    </citation>
    <scope>NUCLEOTIDE SEQUENCE [LARGE SCALE GENOMIC DNA]</scope>
    <source>
        <strain evidence="11 12">CBS 110550</strain>
    </source>
</reference>
<keyword evidence="3" id="KW-0548">Nucleotidyltransferase</keyword>
<dbReference type="PANTHER" id="PTHR37984:SF5">
    <property type="entry name" value="PROTEIN NYNRIN-LIKE"/>
    <property type="match status" value="1"/>
</dbReference>
<organism evidence="11 12">
    <name type="scientific">Monosporascus ibericus</name>
    <dbReference type="NCBI Taxonomy" id="155417"/>
    <lineage>
        <taxon>Eukaryota</taxon>
        <taxon>Fungi</taxon>
        <taxon>Dikarya</taxon>
        <taxon>Ascomycota</taxon>
        <taxon>Pezizomycotina</taxon>
        <taxon>Sordariomycetes</taxon>
        <taxon>Xylariomycetidae</taxon>
        <taxon>Xylariales</taxon>
        <taxon>Xylariales incertae sedis</taxon>
        <taxon>Monosporascus</taxon>
    </lineage>
</organism>
<dbReference type="Pfam" id="PF17917">
    <property type="entry name" value="RT_RNaseH"/>
    <property type="match status" value="1"/>
</dbReference>
<comment type="caution">
    <text evidence="11">The sequence shown here is derived from an EMBL/GenBank/DDBJ whole genome shotgun (WGS) entry which is preliminary data.</text>
</comment>
<name>A0A4V1X8R1_9PEZI</name>
<dbReference type="AlphaFoldDB" id="A0A4V1X8R1"/>
<dbReference type="SUPFAM" id="SSF56672">
    <property type="entry name" value="DNA/RNA polymerases"/>
    <property type="match status" value="1"/>
</dbReference>
<keyword evidence="5" id="KW-0255">Endonuclease</keyword>
<evidence type="ECO:0000256" key="1">
    <source>
        <dbReference type="ARBA" id="ARBA00004173"/>
    </source>
</evidence>
<keyword evidence="12" id="KW-1185">Reference proteome</keyword>
<keyword evidence="8" id="KW-0496">Mitochondrion</keyword>
<dbReference type="GO" id="GO:0003964">
    <property type="term" value="F:RNA-directed DNA polymerase activity"/>
    <property type="evidence" value="ECO:0007669"/>
    <property type="project" value="UniProtKB-KW"/>
</dbReference>
<proteinExistence type="predicted"/>
<evidence type="ECO:0000313" key="11">
    <source>
        <dbReference type="EMBL" id="RYO76872.1"/>
    </source>
</evidence>
<evidence type="ECO:0000256" key="4">
    <source>
        <dbReference type="ARBA" id="ARBA00022722"/>
    </source>
</evidence>
<evidence type="ECO:0008006" key="13">
    <source>
        <dbReference type="Google" id="ProtNLM"/>
    </source>
</evidence>
<evidence type="ECO:0000313" key="12">
    <source>
        <dbReference type="Proteomes" id="UP000293360"/>
    </source>
</evidence>